<dbReference type="Pfam" id="PF14223">
    <property type="entry name" value="Retrotran_gag_2"/>
    <property type="match status" value="1"/>
</dbReference>
<sequence>MASNFVQTQIPKLVKDNYESLQIQMKALLGSQDLWELVTDGYEEPTTEQEAAYTREQKNTLKEQRKKDKKALFFLYQGVDEATFEKISEAQSSKEAWEILITFFKGVDRVRKVRLQTLRAEFEVAHMKEGEPIADYFSRLQVIVNQLKRNGEKIEDVRVVQKILRSLTTKFEHVVVATEESKDLDTLPVEELMGSLQVHEQRMQKNNTSTTVEQALESKLTLNEEKGDHSQRGGYTYGNRGRSRGRGNYQTQEHNP</sequence>
<reference evidence="2" key="1">
    <citation type="submission" date="2021-03" db="EMBL/GenBank/DDBJ databases">
        <authorList>
            <person name="Li Z."/>
            <person name="Yang C."/>
        </authorList>
    </citation>
    <scope>NUCLEOTIDE SEQUENCE</scope>
    <source>
        <strain evidence="2">Dzin_1.0</strain>
        <tissue evidence="2">Leaf</tissue>
    </source>
</reference>
<dbReference type="PANTHER" id="PTHR35317">
    <property type="entry name" value="OS04G0629600 PROTEIN"/>
    <property type="match status" value="1"/>
</dbReference>
<gene>
    <name evidence="2" type="ORF">J5N97_020535</name>
</gene>
<dbReference type="PANTHER" id="PTHR35317:SF28">
    <property type="entry name" value="ZINC FINGER, CCHC-TYPE, RIBONUCLEASE H-LIKE DOMAIN, GAG-PRE-INTEGRASE DOMAIN PROTEIN-RELATED"/>
    <property type="match status" value="1"/>
</dbReference>
<dbReference type="OrthoDB" id="694535at2759"/>
<evidence type="ECO:0000313" key="3">
    <source>
        <dbReference type="Proteomes" id="UP001085076"/>
    </source>
</evidence>
<reference evidence="2" key="2">
    <citation type="journal article" date="2022" name="Hortic Res">
        <title>The genome of Dioscorea zingiberensis sheds light on the biosynthesis, origin and evolution of the medicinally important diosgenin saponins.</title>
        <authorList>
            <person name="Li Y."/>
            <person name="Tan C."/>
            <person name="Li Z."/>
            <person name="Guo J."/>
            <person name="Li S."/>
            <person name="Chen X."/>
            <person name="Wang C."/>
            <person name="Dai X."/>
            <person name="Yang H."/>
            <person name="Song W."/>
            <person name="Hou L."/>
            <person name="Xu J."/>
            <person name="Tong Z."/>
            <person name="Xu A."/>
            <person name="Yuan X."/>
            <person name="Wang W."/>
            <person name="Yang Q."/>
            <person name="Chen L."/>
            <person name="Sun Z."/>
            <person name="Wang K."/>
            <person name="Pan B."/>
            <person name="Chen J."/>
            <person name="Bao Y."/>
            <person name="Liu F."/>
            <person name="Qi X."/>
            <person name="Gang D.R."/>
            <person name="Wen J."/>
            <person name="Li J."/>
        </authorList>
    </citation>
    <scope>NUCLEOTIDE SEQUENCE</scope>
    <source>
        <strain evidence="2">Dzin_1.0</strain>
    </source>
</reference>
<organism evidence="2 3">
    <name type="scientific">Dioscorea zingiberensis</name>
    <dbReference type="NCBI Taxonomy" id="325984"/>
    <lineage>
        <taxon>Eukaryota</taxon>
        <taxon>Viridiplantae</taxon>
        <taxon>Streptophyta</taxon>
        <taxon>Embryophyta</taxon>
        <taxon>Tracheophyta</taxon>
        <taxon>Spermatophyta</taxon>
        <taxon>Magnoliopsida</taxon>
        <taxon>Liliopsida</taxon>
        <taxon>Dioscoreales</taxon>
        <taxon>Dioscoreaceae</taxon>
        <taxon>Dioscorea</taxon>
    </lineage>
</organism>
<dbReference type="AlphaFoldDB" id="A0A9D5CG09"/>
<evidence type="ECO:0008006" key="4">
    <source>
        <dbReference type="Google" id="ProtNLM"/>
    </source>
</evidence>
<feature type="compositionally biased region" description="Basic and acidic residues" evidence="1">
    <location>
        <begin position="222"/>
        <end position="231"/>
    </location>
</feature>
<accession>A0A9D5CG09</accession>
<dbReference type="Proteomes" id="UP001085076">
    <property type="component" value="Miscellaneous, Linkage group lg05"/>
</dbReference>
<name>A0A9D5CG09_9LILI</name>
<keyword evidence="3" id="KW-1185">Reference proteome</keyword>
<evidence type="ECO:0000313" key="2">
    <source>
        <dbReference type="EMBL" id="KAJ0972576.1"/>
    </source>
</evidence>
<feature type="region of interest" description="Disordered" evidence="1">
    <location>
        <begin position="217"/>
        <end position="256"/>
    </location>
</feature>
<dbReference type="EMBL" id="JAGGNH010000005">
    <property type="protein sequence ID" value="KAJ0972576.1"/>
    <property type="molecule type" value="Genomic_DNA"/>
</dbReference>
<proteinExistence type="predicted"/>
<protein>
    <recommendedName>
        <fullName evidence="4">Gag protein</fullName>
    </recommendedName>
</protein>
<evidence type="ECO:0000256" key="1">
    <source>
        <dbReference type="SAM" id="MobiDB-lite"/>
    </source>
</evidence>
<comment type="caution">
    <text evidence="2">The sequence shown here is derived from an EMBL/GenBank/DDBJ whole genome shotgun (WGS) entry which is preliminary data.</text>
</comment>